<reference evidence="1 2" key="1">
    <citation type="journal article" date="2024" name="Commun. Biol.">
        <title>Comparative genomic analysis of thermophilic fungi reveals convergent evolutionary adaptations and gene losses.</title>
        <authorList>
            <person name="Steindorff A.S."/>
            <person name="Aguilar-Pontes M.V."/>
            <person name="Robinson A.J."/>
            <person name="Andreopoulos B."/>
            <person name="LaButti K."/>
            <person name="Kuo A."/>
            <person name="Mondo S."/>
            <person name="Riley R."/>
            <person name="Otillar R."/>
            <person name="Haridas S."/>
            <person name="Lipzen A."/>
            <person name="Grimwood J."/>
            <person name="Schmutz J."/>
            <person name="Clum A."/>
            <person name="Reid I.D."/>
            <person name="Moisan M.C."/>
            <person name="Butler G."/>
            <person name="Nguyen T.T.M."/>
            <person name="Dewar K."/>
            <person name="Conant G."/>
            <person name="Drula E."/>
            <person name="Henrissat B."/>
            <person name="Hansel C."/>
            <person name="Singer S."/>
            <person name="Hutchinson M.I."/>
            <person name="de Vries R.P."/>
            <person name="Natvig D.O."/>
            <person name="Powell A.J."/>
            <person name="Tsang A."/>
            <person name="Grigoriev I.V."/>
        </authorList>
    </citation>
    <scope>NUCLEOTIDE SEQUENCE [LARGE SCALE GENOMIC DNA]</scope>
    <source>
        <strain evidence="1 2">CBS 494.80</strain>
    </source>
</reference>
<name>A0ABR4C3M8_9HELO</name>
<gene>
    <name evidence="1" type="ORF">VTL71DRAFT_4749</name>
</gene>
<accession>A0ABR4C3M8</accession>
<keyword evidence="2" id="KW-1185">Reference proteome</keyword>
<evidence type="ECO:0000313" key="2">
    <source>
        <dbReference type="Proteomes" id="UP001595075"/>
    </source>
</evidence>
<sequence length="71" mass="8299">MKFEVLDIPLHSCDPKTPPRLYRRLYTCHAHPSKCTRRTKVLVQERCSRAMVLVRSFSCLVIRAVVGTRRD</sequence>
<protein>
    <submittedName>
        <fullName evidence="1">Uncharacterized protein</fullName>
    </submittedName>
</protein>
<proteinExistence type="predicted"/>
<evidence type="ECO:0000313" key="1">
    <source>
        <dbReference type="EMBL" id="KAL2064255.1"/>
    </source>
</evidence>
<organism evidence="1 2">
    <name type="scientific">Oculimacula yallundae</name>
    <dbReference type="NCBI Taxonomy" id="86028"/>
    <lineage>
        <taxon>Eukaryota</taxon>
        <taxon>Fungi</taxon>
        <taxon>Dikarya</taxon>
        <taxon>Ascomycota</taxon>
        <taxon>Pezizomycotina</taxon>
        <taxon>Leotiomycetes</taxon>
        <taxon>Helotiales</taxon>
        <taxon>Ploettnerulaceae</taxon>
        <taxon>Oculimacula</taxon>
    </lineage>
</organism>
<dbReference type="EMBL" id="JAZHXI010000014">
    <property type="protein sequence ID" value="KAL2064255.1"/>
    <property type="molecule type" value="Genomic_DNA"/>
</dbReference>
<comment type="caution">
    <text evidence="1">The sequence shown here is derived from an EMBL/GenBank/DDBJ whole genome shotgun (WGS) entry which is preliminary data.</text>
</comment>
<dbReference type="Proteomes" id="UP001595075">
    <property type="component" value="Unassembled WGS sequence"/>
</dbReference>